<evidence type="ECO:0000313" key="7">
    <source>
        <dbReference type="EMBL" id="CRH00967.1"/>
    </source>
</evidence>
<dbReference type="OrthoDB" id="372508at2759"/>
<dbReference type="Proteomes" id="UP000220158">
    <property type="component" value="Chromosome 11"/>
</dbReference>
<accession>A0A1J1H8V0</accession>
<dbReference type="PROSITE" id="PS50234">
    <property type="entry name" value="VWFA"/>
    <property type="match status" value="1"/>
</dbReference>
<feature type="region of interest" description="Disordered" evidence="3">
    <location>
        <begin position="885"/>
        <end position="904"/>
    </location>
</feature>
<dbReference type="Gene3D" id="2.20.100.10">
    <property type="entry name" value="Thrombospondin type-1 (TSP1) repeat"/>
    <property type="match status" value="1"/>
</dbReference>
<evidence type="ECO:0000313" key="8">
    <source>
        <dbReference type="Proteomes" id="UP000220158"/>
    </source>
</evidence>
<reference evidence="7 8" key="1">
    <citation type="submission" date="2015-04" db="EMBL/GenBank/DDBJ databases">
        <authorList>
            <consortium name="Pathogen Informatics"/>
        </authorList>
    </citation>
    <scope>NUCLEOTIDE SEQUENCE [LARGE SCALE GENOMIC DNA]</scope>
    <source>
        <strain evidence="7 8">SGS1</strain>
    </source>
</reference>
<feature type="region of interest" description="Disordered" evidence="3">
    <location>
        <begin position="1009"/>
        <end position="1114"/>
    </location>
</feature>
<dbReference type="InterPro" id="IPR036383">
    <property type="entry name" value="TSP1_rpt_sf"/>
</dbReference>
<feature type="compositionally biased region" description="Polar residues" evidence="3">
    <location>
        <begin position="852"/>
        <end position="861"/>
    </location>
</feature>
<keyword evidence="2" id="KW-1003">Cell membrane</keyword>
<feature type="chain" id="PRO_5013131281" evidence="5">
    <location>
        <begin position="21"/>
        <end position="1184"/>
    </location>
</feature>
<evidence type="ECO:0000256" key="5">
    <source>
        <dbReference type="SAM" id="SignalP"/>
    </source>
</evidence>
<proteinExistence type="predicted"/>
<organism evidence="7 8">
    <name type="scientific">Plasmodium relictum</name>
    <dbReference type="NCBI Taxonomy" id="85471"/>
    <lineage>
        <taxon>Eukaryota</taxon>
        <taxon>Sar</taxon>
        <taxon>Alveolata</taxon>
        <taxon>Apicomplexa</taxon>
        <taxon>Aconoidasida</taxon>
        <taxon>Haemosporida</taxon>
        <taxon>Plasmodiidae</taxon>
        <taxon>Plasmodium</taxon>
        <taxon>Plasmodium (Haemamoeba)</taxon>
    </lineage>
</organism>
<dbReference type="OMA" id="ETNIPCC"/>
<dbReference type="CDD" id="cd01450">
    <property type="entry name" value="vWFA_subfamily_ECM"/>
    <property type="match status" value="1"/>
</dbReference>
<dbReference type="RefSeq" id="XP_028533968.1">
    <property type="nucleotide sequence ID" value="XM_028677595.1"/>
</dbReference>
<dbReference type="KEGG" id="prel:PRELSG_1131500"/>
<feature type="compositionally biased region" description="Basic and acidic residues" evidence="3">
    <location>
        <begin position="505"/>
        <end position="525"/>
    </location>
</feature>
<sequence length="1184" mass="138458">MKNIKFFNFLFLFLIFFVKSENLIRKITKRGDLDLVLLYDVGIMPNSEINHSLLENIVELGNNILVKNEKKIRISYVTYDHINVKTRITTDNSDANASEKFKEEVLSTKGEYAERGSKHLKALNYIGIKHFFNSNENLTKMVIMFLNSDGDILNDDTDLNTIHYLFDRKNIILNIITNAKFKDYCNYIQKNGSNTNELLKCVYKNSYFHNFILIHTFEKFYDDISLNAVCSEWSEWSQCSSSCNVGSHFMKRKSLKNEKNPEEGLYKRKGKSCLEQRNYIFQECFNVSCDHSLDKCDTELDLSILLDDSTKITLETWKKHTIPSIRKMISHLNVNEKLVNISLTTFSNEVYNWFDFSSILSKDRDELLIFLGYMGYNFGGNSKDINNALQFVHNNVLNTNTTRPDAKKVLLIINSGDIEENSIREVGESIKKIKETYNAEIYSVCINNSYEDQCKKLTISSNENPNDRFSYSLLNHYDLHNEILEIQKNICSHINYNPFNDKKEDEIRIDQNNDNKQKNEEKSSYLDEENDNHNEMLNLEFDVKERTNDPYTLVGESTRSYEDDYLNDDLSRKKKIYFRSELNLNPYKNINDKNLNKNIMVFRSSNNLNEEYENEKIPNSLNTYSSEYKKKGYKKLLNKLLLNMFKKKKKYNIKNFDDEAKNKLKIFIQKVEIRDEKFEDEDEKEKEIEQEFDILLDDLFKNKTDSSDKNIDDYSSNEKEDYDKLEGVLQADMSFSDIYEINRKLLQKVKEAQDKIPEYKYEIRRKKMKIPADEKNSEMNKYKKLEEKQDDYVPDVEDSTNNEKYMHRNKRSVNFENGFDKINNSNSYPSNEENGFNDGVNVEKEVLRVNEDNNNSNKFGDTNNSSSNIFNESSTNNEFTNILNSKKKQEENKNDNYSNDARGIHSFNKNKSNCKKRILTKNDYLRTKICDMNKSEYPKTLNSRELRPNIMQEHILDALKEKESNNIEGIKLINNEKENATGTKKLIRSNNSELDTVYSKLKILNTDESYNSSNEKSDNISTGESKTLNNLESLQTNIGESRPINAEKSQSISNENPKSVSIQEPKIRNSKNTNSINIKDIEQLDTEDTKKNYDNENIKQNNEEGGKDNHNHDHKSSAHVYKYAAAFAVVAFVSIGASMYYLYYRKHKGIVRSLDSNEFSVSSDIKELKCKEQNVNLNEEHSWN</sequence>
<evidence type="ECO:0000256" key="4">
    <source>
        <dbReference type="SAM" id="Phobius"/>
    </source>
</evidence>
<dbReference type="GO" id="GO:0005886">
    <property type="term" value="C:plasma membrane"/>
    <property type="evidence" value="ECO:0007669"/>
    <property type="project" value="UniProtKB-SubCell"/>
</dbReference>
<dbReference type="SMART" id="SM00209">
    <property type="entry name" value="TSP1"/>
    <property type="match status" value="1"/>
</dbReference>
<dbReference type="InterPro" id="IPR036465">
    <property type="entry name" value="vWFA_dom_sf"/>
</dbReference>
<feature type="region of interest" description="Disordered" evidence="3">
    <location>
        <begin position="505"/>
        <end position="528"/>
    </location>
</feature>
<dbReference type="VEuPathDB" id="PlasmoDB:PRELSG_1131500"/>
<feature type="transmembrane region" description="Helical" evidence="4">
    <location>
        <begin position="1123"/>
        <end position="1143"/>
    </location>
</feature>
<feature type="compositionally biased region" description="Basic and acidic residues" evidence="3">
    <location>
        <begin position="1079"/>
        <end position="1114"/>
    </location>
</feature>
<evidence type="ECO:0000259" key="6">
    <source>
        <dbReference type="PROSITE" id="PS50234"/>
    </source>
</evidence>
<keyword evidence="5" id="KW-0732">Signal</keyword>
<evidence type="ECO:0000256" key="3">
    <source>
        <dbReference type="SAM" id="MobiDB-lite"/>
    </source>
</evidence>
<gene>
    <name evidence="7" type="primary">TLP</name>
    <name evidence="7" type="ORF">PRELSG_1131500</name>
</gene>
<dbReference type="PROSITE" id="PS50092">
    <property type="entry name" value="TSP1"/>
    <property type="match status" value="1"/>
</dbReference>
<dbReference type="SUPFAM" id="SSF82895">
    <property type="entry name" value="TSP-1 type 1 repeat"/>
    <property type="match status" value="1"/>
</dbReference>
<protein>
    <submittedName>
        <fullName evidence="7">TRAP-like protein, putative</fullName>
    </submittedName>
</protein>
<feature type="compositionally biased region" description="Polar residues" evidence="3">
    <location>
        <begin position="1047"/>
        <end position="1062"/>
    </location>
</feature>
<dbReference type="EMBL" id="LN835306">
    <property type="protein sequence ID" value="CRH00967.1"/>
    <property type="molecule type" value="Genomic_DNA"/>
</dbReference>
<name>A0A1J1H8V0_PLARL</name>
<dbReference type="AlphaFoldDB" id="A0A1J1H8V0"/>
<comment type="subcellular location">
    <subcellularLocation>
        <location evidence="1">Cell membrane</location>
    </subcellularLocation>
</comment>
<evidence type="ECO:0000256" key="2">
    <source>
        <dbReference type="ARBA" id="ARBA00022475"/>
    </source>
</evidence>
<dbReference type="InterPro" id="IPR002035">
    <property type="entry name" value="VWF_A"/>
</dbReference>
<feature type="compositionally biased region" description="Low complexity" evidence="3">
    <location>
        <begin position="862"/>
        <end position="874"/>
    </location>
</feature>
<dbReference type="Pfam" id="PF00092">
    <property type="entry name" value="VWA"/>
    <property type="match status" value="1"/>
</dbReference>
<evidence type="ECO:0000256" key="1">
    <source>
        <dbReference type="ARBA" id="ARBA00004236"/>
    </source>
</evidence>
<keyword evidence="4" id="KW-1133">Transmembrane helix</keyword>
<dbReference type="Gene3D" id="3.40.50.410">
    <property type="entry name" value="von Willebrand factor, type A domain"/>
    <property type="match status" value="1"/>
</dbReference>
<keyword evidence="8" id="KW-1185">Reference proteome</keyword>
<dbReference type="SUPFAM" id="SSF53300">
    <property type="entry name" value="vWA-like"/>
    <property type="match status" value="1"/>
</dbReference>
<feature type="domain" description="VWFA" evidence="6">
    <location>
        <begin position="301"/>
        <end position="490"/>
    </location>
</feature>
<feature type="region of interest" description="Disordered" evidence="3">
    <location>
        <begin position="850"/>
        <end position="874"/>
    </location>
</feature>
<feature type="signal peptide" evidence="5">
    <location>
        <begin position="1"/>
        <end position="20"/>
    </location>
</feature>
<keyword evidence="4" id="KW-0812">Transmembrane</keyword>
<keyword evidence="4" id="KW-0472">Membrane</keyword>
<dbReference type="GeneID" id="39737094"/>
<dbReference type="SMART" id="SM00327">
    <property type="entry name" value="VWA"/>
    <property type="match status" value="1"/>
</dbReference>
<feature type="compositionally biased region" description="Polar residues" evidence="3">
    <location>
        <begin position="1009"/>
        <end position="1039"/>
    </location>
</feature>
<dbReference type="InterPro" id="IPR000884">
    <property type="entry name" value="TSP1_rpt"/>
</dbReference>